<evidence type="ECO:0000313" key="10">
    <source>
        <dbReference type="Proteomes" id="UP001153387"/>
    </source>
</evidence>
<dbReference type="GO" id="GO:0005886">
    <property type="term" value="C:plasma membrane"/>
    <property type="evidence" value="ECO:0007669"/>
    <property type="project" value="UniProtKB-SubCell"/>
</dbReference>
<evidence type="ECO:0000256" key="7">
    <source>
        <dbReference type="RuleBase" id="RU363032"/>
    </source>
</evidence>
<dbReference type="Gene3D" id="1.10.3720.10">
    <property type="entry name" value="MetI-like"/>
    <property type="match status" value="1"/>
</dbReference>
<evidence type="ECO:0000256" key="6">
    <source>
        <dbReference type="ARBA" id="ARBA00023136"/>
    </source>
</evidence>
<feature type="transmembrane region" description="Helical" evidence="7">
    <location>
        <begin position="227"/>
        <end position="247"/>
    </location>
</feature>
<reference evidence="9 10" key="1">
    <citation type="submission" date="2022-10" db="EMBL/GenBank/DDBJ databases">
        <title>Comparative genomic analysis of Cohnella hashimotonis sp. nov., isolated from the International Space Station.</title>
        <authorList>
            <person name="Simpson A."/>
            <person name="Venkateswaran K."/>
        </authorList>
    </citation>
    <scope>NUCLEOTIDE SEQUENCE [LARGE SCALE GENOMIC DNA]</scope>
    <source>
        <strain evidence="9 10">DSM 18997</strain>
    </source>
</reference>
<dbReference type="CDD" id="cd06261">
    <property type="entry name" value="TM_PBP2"/>
    <property type="match status" value="1"/>
</dbReference>
<keyword evidence="5 7" id="KW-1133">Transmembrane helix</keyword>
<dbReference type="InterPro" id="IPR051393">
    <property type="entry name" value="ABC_transporter_permease"/>
</dbReference>
<dbReference type="Proteomes" id="UP001153387">
    <property type="component" value="Unassembled WGS sequence"/>
</dbReference>
<feature type="transmembrane region" description="Helical" evidence="7">
    <location>
        <begin position="288"/>
        <end position="310"/>
    </location>
</feature>
<comment type="similarity">
    <text evidence="7">Belongs to the binding-protein-dependent transport system permease family.</text>
</comment>
<gene>
    <name evidence="9" type="ORF">OMP38_31995</name>
</gene>
<organism evidence="9 10">
    <name type="scientific">Cohnella ginsengisoli</name>
    <dbReference type="NCBI Taxonomy" id="425004"/>
    <lineage>
        <taxon>Bacteria</taxon>
        <taxon>Bacillati</taxon>
        <taxon>Bacillota</taxon>
        <taxon>Bacilli</taxon>
        <taxon>Bacillales</taxon>
        <taxon>Paenibacillaceae</taxon>
        <taxon>Cohnella</taxon>
    </lineage>
</organism>
<name>A0A9X4KMF0_9BACL</name>
<keyword evidence="10" id="KW-1185">Reference proteome</keyword>
<proteinExistence type="inferred from homology"/>
<evidence type="ECO:0000256" key="4">
    <source>
        <dbReference type="ARBA" id="ARBA00022692"/>
    </source>
</evidence>
<dbReference type="EMBL" id="JAPDHZ010000008">
    <property type="protein sequence ID" value="MDG0794937.1"/>
    <property type="molecule type" value="Genomic_DNA"/>
</dbReference>
<feature type="transmembrane region" description="Helical" evidence="7">
    <location>
        <begin position="26"/>
        <end position="45"/>
    </location>
</feature>
<feature type="transmembrane region" description="Helical" evidence="7">
    <location>
        <begin position="90"/>
        <end position="112"/>
    </location>
</feature>
<feature type="transmembrane region" description="Helical" evidence="7">
    <location>
        <begin position="124"/>
        <end position="144"/>
    </location>
</feature>
<keyword evidence="2 7" id="KW-0813">Transport</keyword>
<keyword evidence="6 7" id="KW-0472">Membrane</keyword>
<protein>
    <submittedName>
        <fullName evidence="9">Sugar ABC transporter permease</fullName>
    </submittedName>
</protein>
<keyword evidence="4 7" id="KW-0812">Transmembrane</keyword>
<comment type="subcellular location">
    <subcellularLocation>
        <location evidence="1 7">Cell membrane</location>
        <topology evidence="1 7">Multi-pass membrane protein</topology>
    </subcellularLocation>
</comment>
<dbReference type="PANTHER" id="PTHR30193:SF37">
    <property type="entry name" value="INNER MEMBRANE ABC TRANSPORTER PERMEASE PROTEIN YCJO"/>
    <property type="match status" value="1"/>
</dbReference>
<feature type="domain" description="ABC transmembrane type-1" evidence="8">
    <location>
        <begin position="86"/>
        <end position="309"/>
    </location>
</feature>
<comment type="caution">
    <text evidence="9">The sequence shown here is derived from an EMBL/GenBank/DDBJ whole genome shotgun (WGS) entry which is preliminary data.</text>
</comment>
<evidence type="ECO:0000259" key="8">
    <source>
        <dbReference type="PROSITE" id="PS50928"/>
    </source>
</evidence>
<accession>A0A9X4KMF0</accession>
<dbReference type="AlphaFoldDB" id="A0A9X4KMF0"/>
<evidence type="ECO:0000256" key="2">
    <source>
        <dbReference type="ARBA" id="ARBA00022448"/>
    </source>
</evidence>
<sequence length="320" mass="36560">MNAEQSLAPAAATSAASRKRRWGPHLWPYLFALPFVLAYAAFQLYPVVYSFVLSLHDWNGISEKTYIGFKNYVQLWTNDPLFIKSLWNTLIMMLMFIPLTLILGLVLAYWTFQLTRGKRLFQTINVLPYITTPVAIGFIFSYLFDWQTGLVNLLLTKFGWLQEGFYWLQDPWGSRAIIALMVIWRNLGYFMIIFMAGMTVIPQDVYEAAKMDGSTGLHTFRKITMPLLRNITVFLVVTSVIGGLQLFDEPKLLYGGWSGSAQVGGPDNTALTVIWKFVDESFISNTRFGYASSIAYSLFVIIVFFSILSYRLTAPKEDKR</sequence>
<evidence type="ECO:0000256" key="3">
    <source>
        <dbReference type="ARBA" id="ARBA00022475"/>
    </source>
</evidence>
<keyword evidence="3" id="KW-1003">Cell membrane</keyword>
<feature type="transmembrane region" description="Helical" evidence="7">
    <location>
        <begin position="176"/>
        <end position="201"/>
    </location>
</feature>
<dbReference type="InterPro" id="IPR000515">
    <property type="entry name" value="MetI-like"/>
</dbReference>
<dbReference type="PROSITE" id="PS50928">
    <property type="entry name" value="ABC_TM1"/>
    <property type="match status" value="1"/>
</dbReference>
<dbReference type="SUPFAM" id="SSF161098">
    <property type="entry name" value="MetI-like"/>
    <property type="match status" value="1"/>
</dbReference>
<dbReference type="InterPro" id="IPR035906">
    <property type="entry name" value="MetI-like_sf"/>
</dbReference>
<evidence type="ECO:0000313" key="9">
    <source>
        <dbReference type="EMBL" id="MDG0794937.1"/>
    </source>
</evidence>
<evidence type="ECO:0000256" key="5">
    <source>
        <dbReference type="ARBA" id="ARBA00022989"/>
    </source>
</evidence>
<dbReference type="Pfam" id="PF00528">
    <property type="entry name" value="BPD_transp_1"/>
    <property type="match status" value="1"/>
</dbReference>
<evidence type="ECO:0000256" key="1">
    <source>
        <dbReference type="ARBA" id="ARBA00004651"/>
    </source>
</evidence>
<dbReference type="PANTHER" id="PTHR30193">
    <property type="entry name" value="ABC TRANSPORTER PERMEASE PROTEIN"/>
    <property type="match status" value="1"/>
</dbReference>
<dbReference type="RefSeq" id="WP_277568651.1">
    <property type="nucleotide sequence ID" value="NZ_JAPDHZ010000008.1"/>
</dbReference>
<dbReference type="GO" id="GO:0055085">
    <property type="term" value="P:transmembrane transport"/>
    <property type="evidence" value="ECO:0007669"/>
    <property type="project" value="InterPro"/>
</dbReference>